<reference evidence="9 10" key="3">
    <citation type="journal article" date="2019" name="Nat. Med.">
        <title>A library of human gut bacterial isolates paired with longitudinal multiomics data enables mechanistic microbiome research.</title>
        <authorList>
            <person name="Poyet M."/>
            <person name="Groussin M."/>
            <person name="Gibbons S.M."/>
            <person name="Avila-Pacheco J."/>
            <person name="Jiang X."/>
            <person name="Kearney S.M."/>
            <person name="Perrotta A.R."/>
            <person name="Berdy B."/>
            <person name="Zhao S."/>
            <person name="Lieberman T.D."/>
            <person name="Swanson P.K."/>
            <person name="Smith M."/>
            <person name="Roesemann S."/>
            <person name="Alexander J.E."/>
            <person name="Rich S.A."/>
            <person name="Livny J."/>
            <person name="Vlamakis H."/>
            <person name="Clish C."/>
            <person name="Bullock K."/>
            <person name="Deik A."/>
            <person name="Scott J."/>
            <person name="Pierce K.A."/>
            <person name="Xavier R.J."/>
            <person name="Alm E.J."/>
        </authorList>
    </citation>
    <scope>NUCLEOTIDE SEQUENCE [LARGE SCALE GENOMIC DNA]</scope>
    <source>
        <strain evidence="3 12">BIOML-A62</strain>
        <strain evidence="4 10">BIOML-A7</strain>
        <strain evidence="1 11">BIOML-A73</strain>
        <strain evidence="2 9">BIOML-A74</strain>
    </source>
</reference>
<dbReference type="EMBL" id="WDEH01000022">
    <property type="protein sequence ID" value="KAB6137262.1"/>
    <property type="molecule type" value="Genomic_DNA"/>
</dbReference>
<accession>A0A1I4SS66</accession>
<evidence type="ECO:0000313" key="6">
    <source>
        <dbReference type="EMBL" id="SFM67219.1"/>
    </source>
</evidence>
<dbReference type="Proteomes" id="UP000183766">
    <property type="component" value="Unassembled WGS sequence"/>
</dbReference>
<name>A0A1I4SS66_9BACE</name>
<dbReference type="AlphaFoldDB" id="A0A1I4SS66"/>
<sequence>MANICDTQYKVTGSRKAVADLWNTLQELEVNSNNVYLYLLAEHYGIDYEKKGISVRGHIYWAEYEENVEDDYALLSFDTESAWSSCDLFFEEVNKALGDELSISWREVEPGCDIFYTHDENDFFPEECYVTAYGELFEDCEGAYSTFGDAIKLWCEKTGVSQDGRSEQKMIDFINEYEYEAEDTNFCINPITFG</sequence>
<evidence type="ECO:0000313" key="4">
    <source>
        <dbReference type="EMBL" id="KAB6424257.1"/>
    </source>
</evidence>
<organism evidence="6 7">
    <name type="scientific">Bacteroides xylanisolvens</name>
    <dbReference type="NCBI Taxonomy" id="371601"/>
    <lineage>
        <taxon>Bacteria</taxon>
        <taxon>Pseudomonadati</taxon>
        <taxon>Bacteroidota</taxon>
        <taxon>Bacteroidia</taxon>
        <taxon>Bacteroidales</taxon>
        <taxon>Bacteroidaceae</taxon>
        <taxon>Bacteroides</taxon>
    </lineage>
</organism>
<evidence type="ECO:0000313" key="3">
    <source>
        <dbReference type="EMBL" id="KAB6137262.1"/>
    </source>
</evidence>
<dbReference type="EMBL" id="WDCG01000008">
    <property type="protein sequence ID" value="KAB6424257.1"/>
    <property type="molecule type" value="Genomic_DNA"/>
</dbReference>
<dbReference type="EMBL" id="WDER01000045">
    <property type="protein sequence ID" value="KAB6080993.1"/>
    <property type="molecule type" value="Genomic_DNA"/>
</dbReference>
<evidence type="ECO:0000313" key="7">
    <source>
        <dbReference type="Proteomes" id="UP000183766"/>
    </source>
</evidence>
<evidence type="ECO:0000313" key="11">
    <source>
        <dbReference type="Proteomes" id="UP000474077"/>
    </source>
</evidence>
<dbReference type="GeneID" id="93485284"/>
<reference evidence="6 7" key="1">
    <citation type="submission" date="2016-10" db="EMBL/GenBank/DDBJ databases">
        <authorList>
            <person name="de Groot N.N."/>
        </authorList>
    </citation>
    <scope>NUCLEOTIDE SEQUENCE [LARGE SCALE GENOMIC DNA]</scope>
    <source>
        <strain evidence="6 7">NLAE-zl-C202</strain>
    </source>
</reference>
<evidence type="ECO:0000313" key="2">
    <source>
        <dbReference type="EMBL" id="KAB6088173.1"/>
    </source>
</evidence>
<dbReference type="Proteomes" id="UP000435059">
    <property type="component" value="Unassembled WGS sequence"/>
</dbReference>
<dbReference type="Proteomes" id="UP000487596">
    <property type="component" value="Unassembled WGS sequence"/>
</dbReference>
<dbReference type="Proteomes" id="UP000471447">
    <property type="component" value="Unassembled WGS sequence"/>
</dbReference>
<evidence type="ECO:0000313" key="10">
    <source>
        <dbReference type="Proteomes" id="UP000471447"/>
    </source>
</evidence>
<evidence type="ECO:0000313" key="5">
    <source>
        <dbReference type="EMBL" id="RHK91644.1"/>
    </source>
</evidence>
<dbReference type="RefSeq" id="WP_005816332.1">
    <property type="nucleotide sequence ID" value="NZ_BAABZH010000001.1"/>
</dbReference>
<dbReference type="EMBL" id="FOUM01000008">
    <property type="protein sequence ID" value="SFM67219.1"/>
    <property type="molecule type" value="Genomic_DNA"/>
</dbReference>
<keyword evidence="9" id="KW-1185">Reference proteome</keyword>
<dbReference type="EMBL" id="WDES01000015">
    <property type="protein sequence ID" value="KAB6088173.1"/>
    <property type="molecule type" value="Genomic_DNA"/>
</dbReference>
<evidence type="ECO:0000313" key="1">
    <source>
        <dbReference type="EMBL" id="KAB6080993.1"/>
    </source>
</evidence>
<dbReference type="Proteomes" id="UP000284417">
    <property type="component" value="Unassembled WGS sequence"/>
</dbReference>
<dbReference type="Proteomes" id="UP000474077">
    <property type="component" value="Unassembled WGS sequence"/>
</dbReference>
<evidence type="ECO:0000313" key="8">
    <source>
        <dbReference type="Proteomes" id="UP000284417"/>
    </source>
</evidence>
<protein>
    <submittedName>
        <fullName evidence="6">Uncharacterized protein</fullName>
    </submittedName>
</protein>
<gene>
    <name evidence="5" type="ORF">DW042_19465</name>
    <name evidence="3" type="ORF">GA424_14005</name>
    <name evidence="1" type="ORF">GA560_15575</name>
    <name evidence="2" type="ORF">GA574_10575</name>
    <name evidence="4" type="ORF">GAZ26_09720</name>
    <name evidence="6" type="ORF">SAMN05216250_108137</name>
</gene>
<evidence type="ECO:0000313" key="9">
    <source>
        <dbReference type="Proteomes" id="UP000435059"/>
    </source>
</evidence>
<dbReference type="EMBL" id="QROC01000032">
    <property type="protein sequence ID" value="RHK91644.1"/>
    <property type="molecule type" value="Genomic_DNA"/>
</dbReference>
<reference evidence="5 8" key="2">
    <citation type="submission" date="2018-08" db="EMBL/GenBank/DDBJ databases">
        <title>A genome reference for cultivated species of the human gut microbiota.</title>
        <authorList>
            <person name="Zou Y."/>
            <person name="Xue W."/>
            <person name="Luo G."/>
        </authorList>
    </citation>
    <scope>NUCLEOTIDE SEQUENCE [LARGE SCALE GENOMIC DNA]</scope>
    <source>
        <strain evidence="5 8">AF39-6AC</strain>
    </source>
</reference>
<evidence type="ECO:0000313" key="12">
    <source>
        <dbReference type="Proteomes" id="UP000487596"/>
    </source>
</evidence>
<proteinExistence type="predicted"/>